<evidence type="ECO:0000259" key="1">
    <source>
        <dbReference type="Pfam" id="PF01368"/>
    </source>
</evidence>
<evidence type="ECO:0000259" key="2">
    <source>
        <dbReference type="Pfam" id="PF02272"/>
    </source>
</evidence>
<dbReference type="GO" id="GO:0003676">
    <property type="term" value="F:nucleic acid binding"/>
    <property type="evidence" value="ECO:0007669"/>
    <property type="project" value="InterPro"/>
</dbReference>
<dbReference type="AlphaFoldDB" id="A0AB38A4Y8"/>
<dbReference type="EMBL" id="FNSH01000001">
    <property type="protein sequence ID" value="SEB44809.1"/>
    <property type="molecule type" value="Genomic_DNA"/>
</dbReference>
<accession>A0AB38A4Y8</accession>
<dbReference type="InterPro" id="IPR003156">
    <property type="entry name" value="DHHA1_dom"/>
</dbReference>
<dbReference type="PANTHER" id="PTHR47618">
    <property type="entry name" value="BIFUNCTIONAL OLIGORIBONUCLEASE AND PAP PHOSPHATASE NRNA"/>
    <property type="match status" value="1"/>
</dbReference>
<dbReference type="Pfam" id="PF01368">
    <property type="entry name" value="DHH"/>
    <property type="match status" value="1"/>
</dbReference>
<feature type="domain" description="DHHA1" evidence="2">
    <location>
        <begin position="252"/>
        <end position="334"/>
    </location>
</feature>
<sequence>MAPHYTESFSAQPKMFDAIAELIDEAQTIVICAHTNPDGDALGSGLGLAMLIERVWPGKEVVNLLADDKPIPSIYRFMPQSERFVPACQYTGTPDLFFMIDLPHPSRLNEAQAIYERAVKRVTIDHHPSDDALGDVCLSRPEVAATGVMIAEFALNRKLALTPDIAICLLTAIVTDTGSFQYQNADSEAFEIASLLVDAGADPALISLNVYQSFRLEYLHLASLVMGRIKTYGNGRIAYSYALQDDFTAMGALPEESEGLIDIVRSVAGAQLALFVKQVDAHTVRGNLRSKSDLDVSQVAAKLGGGGHRAAAGFSCSGTIEEVLAQALPLLTALLEGE</sequence>
<dbReference type="Gene3D" id="3.10.310.30">
    <property type="match status" value="1"/>
</dbReference>
<name>A0AB38A4Y8_9ACTN</name>
<feature type="domain" description="DDH" evidence="1">
    <location>
        <begin position="28"/>
        <end position="173"/>
    </location>
</feature>
<protein>
    <submittedName>
        <fullName evidence="3">Phosphoesterase RecJ domain-containing protein</fullName>
    </submittedName>
</protein>
<dbReference type="Pfam" id="PF02272">
    <property type="entry name" value="DHHA1"/>
    <property type="match status" value="1"/>
</dbReference>
<reference evidence="3 4" key="1">
    <citation type="submission" date="2016-10" db="EMBL/GenBank/DDBJ databases">
        <authorList>
            <person name="Varghese N."/>
            <person name="Submissions S."/>
        </authorList>
    </citation>
    <scope>NUCLEOTIDE SEQUENCE [LARGE SCALE GENOMIC DNA]</scope>
    <source>
        <strain evidence="3 4">DSM 20586</strain>
    </source>
</reference>
<comment type="caution">
    <text evidence="3">The sequence shown here is derived from an EMBL/GenBank/DDBJ whole genome shotgun (WGS) entry which is preliminary data.</text>
</comment>
<evidence type="ECO:0000313" key="4">
    <source>
        <dbReference type="Proteomes" id="UP000183687"/>
    </source>
</evidence>
<dbReference type="InterPro" id="IPR051319">
    <property type="entry name" value="Oligoribo/pAp-PDE_c-di-AMP_PDE"/>
</dbReference>
<dbReference type="Gene3D" id="3.90.1640.10">
    <property type="entry name" value="inorganic pyrophosphatase (n-terminal core)"/>
    <property type="match status" value="1"/>
</dbReference>
<proteinExistence type="predicted"/>
<gene>
    <name evidence="3" type="ORF">SAMN04489746_0255</name>
</gene>
<dbReference type="Proteomes" id="UP000183687">
    <property type="component" value="Unassembled WGS sequence"/>
</dbReference>
<dbReference type="RefSeq" id="WP_002563563.1">
    <property type="nucleotide sequence ID" value="NZ_CALJSN010000006.1"/>
</dbReference>
<organism evidence="3 4">
    <name type="scientific">Atopobium minutum</name>
    <dbReference type="NCBI Taxonomy" id="1381"/>
    <lineage>
        <taxon>Bacteria</taxon>
        <taxon>Bacillati</taxon>
        <taxon>Actinomycetota</taxon>
        <taxon>Coriobacteriia</taxon>
        <taxon>Coriobacteriales</taxon>
        <taxon>Atopobiaceae</taxon>
        <taxon>Atopobium</taxon>
    </lineage>
</organism>
<evidence type="ECO:0000313" key="3">
    <source>
        <dbReference type="EMBL" id="SEB44809.1"/>
    </source>
</evidence>
<dbReference type="SUPFAM" id="SSF64182">
    <property type="entry name" value="DHH phosphoesterases"/>
    <property type="match status" value="1"/>
</dbReference>
<dbReference type="InterPro" id="IPR001667">
    <property type="entry name" value="DDH_dom"/>
</dbReference>
<dbReference type="PANTHER" id="PTHR47618:SF1">
    <property type="entry name" value="BIFUNCTIONAL OLIGORIBONUCLEASE AND PAP PHOSPHATASE NRNA"/>
    <property type="match status" value="1"/>
</dbReference>
<dbReference type="InterPro" id="IPR038763">
    <property type="entry name" value="DHH_sf"/>
</dbReference>